<dbReference type="STRING" id="299255.SAMN02745129_3372"/>
<name>A0A1M5XAA0_9GAMM</name>
<dbReference type="OrthoDB" id="9795622at2"/>
<dbReference type="GO" id="GO:0006629">
    <property type="term" value="P:lipid metabolic process"/>
    <property type="evidence" value="ECO:0007669"/>
    <property type="project" value="InterPro"/>
</dbReference>
<dbReference type="RefSeq" id="WP_067661836.1">
    <property type="nucleotide sequence ID" value="NZ_FQXG01000005.1"/>
</dbReference>
<dbReference type="Proteomes" id="UP000184268">
    <property type="component" value="Unassembled WGS sequence"/>
</dbReference>
<dbReference type="PANTHER" id="PTHR46211">
    <property type="entry name" value="GLYCEROPHOSPHORYL DIESTER PHOSPHODIESTERASE"/>
    <property type="match status" value="1"/>
</dbReference>
<dbReference type="GO" id="GO:0008081">
    <property type="term" value="F:phosphoric diester hydrolase activity"/>
    <property type="evidence" value="ECO:0007669"/>
    <property type="project" value="InterPro"/>
</dbReference>
<protein>
    <submittedName>
        <fullName evidence="2">Glycerophosphoryl diester phosphodiesterase</fullName>
    </submittedName>
</protein>
<dbReference type="EMBL" id="FQXG01000005">
    <property type="protein sequence ID" value="SHH96649.1"/>
    <property type="molecule type" value="Genomic_DNA"/>
</dbReference>
<reference evidence="2 3" key="1">
    <citation type="submission" date="2016-11" db="EMBL/GenBank/DDBJ databases">
        <authorList>
            <person name="Jaros S."/>
            <person name="Januszkiewicz K."/>
            <person name="Wedrychowicz H."/>
        </authorList>
    </citation>
    <scope>NUCLEOTIDE SEQUENCE [LARGE SCALE GENOMIC DNA]</scope>
    <source>
        <strain evidence="2 3">DSM 16917</strain>
    </source>
</reference>
<dbReference type="Gene3D" id="3.20.20.190">
    <property type="entry name" value="Phosphatidylinositol (PI) phosphodiesterase"/>
    <property type="match status" value="1"/>
</dbReference>
<organism evidence="2 3">
    <name type="scientific">Ferrimonas marina</name>
    <dbReference type="NCBI Taxonomy" id="299255"/>
    <lineage>
        <taxon>Bacteria</taxon>
        <taxon>Pseudomonadati</taxon>
        <taxon>Pseudomonadota</taxon>
        <taxon>Gammaproteobacteria</taxon>
        <taxon>Alteromonadales</taxon>
        <taxon>Ferrimonadaceae</taxon>
        <taxon>Ferrimonas</taxon>
    </lineage>
</organism>
<dbReference type="PANTHER" id="PTHR46211:SF1">
    <property type="entry name" value="GLYCEROPHOSPHODIESTER PHOSPHODIESTERASE, CYTOPLASMIC"/>
    <property type="match status" value="1"/>
</dbReference>
<gene>
    <name evidence="2" type="ORF">SAMN02745129_3372</name>
</gene>
<dbReference type="PROSITE" id="PS51704">
    <property type="entry name" value="GP_PDE"/>
    <property type="match status" value="1"/>
</dbReference>
<evidence type="ECO:0000259" key="1">
    <source>
        <dbReference type="PROSITE" id="PS51704"/>
    </source>
</evidence>
<evidence type="ECO:0000313" key="2">
    <source>
        <dbReference type="EMBL" id="SHH96649.1"/>
    </source>
</evidence>
<feature type="domain" description="GP-PDE" evidence="1">
    <location>
        <begin position="1"/>
        <end position="228"/>
    </location>
</feature>
<dbReference type="AlphaFoldDB" id="A0A1M5XAA0"/>
<dbReference type="Pfam" id="PF03009">
    <property type="entry name" value="GDPD"/>
    <property type="match status" value="1"/>
</dbReference>
<sequence length="239" mass="25812">MLIIAHRGASGEAPENTLAAMTLAVAQQADAIELDVHRVEDTLVVIHDRFLDKTTSGRGPVSQSTLAQLAQLDAGQGERVPTLWQVLECVGARCGLNIELKGMATDELLLPLLEQAVAQLGYRWEQFLVSSFHHPMLARIKGTKPDLRIGALTASCPLNYAEFASELAADAVHLDVDFADPALIADAQQRGLKVYVYTVDKAEDLAQMAALGVDGVFTNFPARSRAQLGLTDPTPRGWD</sequence>
<keyword evidence="3" id="KW-1185">Reference proteome</keyword>
<proteinExistence type="predicted"/>
<dbReference type="InterPro" id="IPR017946">
    <property type="entry name" value="PLC-like_Pdiesterase_TIM-brl"/>
</dbReference>
<evidence type="ECO:0000313" key="3">
    <source>
        <dbReference type="Proteomes" id="UP000184268"/>
    </source>
</evidence>
<accession>A0A1M5XAA0</accession>
<dbReference type="SUPFAM" id="SSF51695">
    <property type="entry name" value="PLC-like phosphodiesterases"/>
    <property type="match status" value="1"/>
</dbReference>
<dbReference type="InterPro" id="IPR030395">
    <property type="entry name" value="GP_PDE_dom"/>
</dbReference>